<dbReference type="AlphaFoldDB" id="A0A1H0NPF3"/>
<gene>
    <name evidence="2" type="ORF">SAMN04487957_1178</name>
</gene>
<accession>A0A1H0NPF3</accession>
<feature type="compositionally biased region" description="Basic and acidic residues" evidence="1">
    <location>
        <begin position="214"/>
        <end position="225"/>
    </location>
</feature>
<evidence type="ECO:0000313" key="3">
    <source>
        <dbReference type="Proteomes" id="UP000199075"/>
    </source>
</evidence>
<dbReference type="RefSeq" id="WP_143004443.1">
    <property type="nucleotide sequence ID" value="NZ_FNIV01000017.1"/>
</dbReference>
<dbReference type="OrthoDB" id="9943807at2"/>
<feature type="region of interest" description="Disordered" evidence="1">
    <location>
        <begin position="185"/>
        <end position="236"/>
    </location>
</feature>
<dbReference type="STRING" id="419597.SAMN04487957_1178"/>
<protein>
    <submittedName>
        <fullName evidence="2">Uncharacterized protein</fullName>
    </submittedName>
</protein>
<feature type="compositionally biased region" description="Polar residues" evidence="1">
    <location>
        <begin position="186"/>
        <end position="195"/>
    </location>
</feature>
<sequence>MRIKKRPIHKSAWGTPVNVRVVEVSDCAEIRTHASPYGDSAISLDTTAFFLDGGGQELELINPSAVVCEIEQYGAPGVRSIVGHVIDREELKPGEEKFWGFYLGKVVPACLGSNEKGEQKRLRQSCIKTLLKNETLLNFITHVVLPGEDMTKPNAYKKLFNNAFSKRTIEHDLTALRKKGVLPTSDVATRNTAHATSEEKSENTTISPEDGEEKCDHVKNERDENTSQNTMNSVPKEEFIDPDSEEQNITPSYQHHINTVINKHLGLNL</sequence>
<keyword evidence="3" id="KW-1185">Reference proteome</keyword>
<name>A0A1H0NPF3_9GAMM</name>
<evidence type="ECO:0000313" key="2">
    <source>
        <dbReference type="EMBL" id="SDO94456.1"/>
    </source>
</evidence>
<dbReference type="EMBL" id="FNIV01000017">
    <property type="protein sequence ID" value="SDO94456.1"/>
    <property type="molecule type" value="Genomic_DNA"/>
</dbReference>
<dbReference type="Proteomes" id="UP000199075">
    <property type="component" value="Unassembled WGS sequence"/>
</dbReference>
<organism evidence="2 3">
    <name type="scientific">Halomonas shengliensis</name>
    <dbReference type="NCBI Taxonomy" id="419597"/>
    <lineage>
        <taxon>Bacteria</taxon>
        <taxon>Pseudomonadati</taxon>
        <taxon>Pseudomonadota</taxon>
        <taxon>Gammaproteobacteria</taxon>
        <taxon>Oceanospirillales</taxon>
        <taxon>Halomonadaceae</taxon>
        <taxon>Halomonas</taxon>
    </lineage>
</organism>
<evidence type="ECO:0000256" key="1">
    <source>
        <dbReference type="SAM" id="MobiDB-lite"/>
    </source>
</evidence>
<reference evidence="3" key="1">
    <citation type="submission" date="2016-10" db="EMBL/GenBank/DDBJ databases">
        <authorList>
            <person name="Varghese N."/>
            <person name="Submissions S."/>
        </authorList>
    </citation>
    <scope>NUCLEOTIDE SEQUENCE [LARGE SCALE GENOMIC DNA]</scope>
    <source>
        <strain evidence="3">CGMCC 1.6444</strain>
    </source>
</reference>
<proteinExistence type="predicted"/>